<dbReference type="PANTHER" id="PTHR43289">
    <property type="entry name" value="MITOGEN-ACTIVATED PROTEIN KINASE KINASE KINASE 20-RELATED"/>
    <property type="match status" value="1"/>
</dbReference>
<feature type="compositionally biased region" description="Low complexity" evidence="5">
    <location>
        <begin position="11"/>
        <end position="21"/>
    </location>
</feature>
<name>A0A8E2DSG7_9APHY</name>
<evidence type="ECO:0000256" key="1">
    <source>
        <dbReference type="ARBA" id="ARBA00022679"/>
    </source>
</evidence>
<dbReference type="EMBL" id="KV722339">
    <property type="protein sequence ID" value="OCH94980.1"/>
    <property type="molecule type" value="Genomic_DNA"/>
</dbReference>
<keyword evidence="4" id="KW-0067">ATP-binding</keyword>
<feature type="region of interest" description="Disordered" evidence="5">
    <location>
        <begin position="1"/>
        <end position="25"/>
    </location>
</feature>
<accession>A0A8E2DSG7</accession>
<feature type="domain" description="Protein kinase" evidence="6">
    <location>
        <begin position="1"/>
        <end position="328"/>
    </location>
</feature>
<keyword evidence="2" id="KW-0547">Nucleotide-binding</keyword>
<evidence type="ECO:0000256" key="4">
    <source>
        <dbReference type="ARBA" id="ARBA00022840"/>
    </source>
</evidence>
<evidence type="ECO:0000256" key="2">
    <source>
        <dbReference type="ARBA" id="ARBA00022741"/>
    </source>
</evidence>
<keyword evidence="3 7" id="KW-0418">Kinase</keyword>
<evidence type="ECO:0000256" key="3">
    <source>
        <dbReference type="ARBA" id="ARBA00022777"/>
    </source>
</evidence>
<gene>
    <name evidence="7" type="ORF">OBBRIDRAFT_721703</name>
</gene>
<dbReference type="Gene3D" id="1.10.510.10">
    <property type="entry name" value="Transferase(Phosphotransferase) domain 1"/>
    <property type="match status" value="1"/>
</dbReference>
<reference evidence="7 8" key="1">
    <citation type="submission" date="2016-07" db="EMBL/GenBank/DDBJ databases">
        <title>Draft genome of the white-rot fungus Obba rivulosa 3A-2.</title>
        <authorList>
            <consortium name="DOE Joint Genome Institute"/>
            <person name="Miettinen O."/>
            <person name="Riley R."/>
            <person name="Acob R."/>
            <person name="Barry K."/>
            <person name="Cullen D."/>
            <person name="De Vries R."/>
            <person name="Hainaut M."/>
            <person name="Hatakka A."/>
            <person name="Henrissat B."/>
            <person name="Hilden K."/>
            <person name="Kuo R."/>
            <person name="Labutti K."/>
            <person name="Lipzen A."/>
            <person name="Makela M.R."/>
            <person name="Sandor L."/>
            <person name="Spatafora J.W."/>
            <person name="Grigoriev I.V."/>
            <person name="Hibbett D.S."/>
        </authorList>
    </citation>
    <scope>NUCLEOTIDE SEQUENCE [LARGE SCALE GENOMIC DNA]</scope>
    <source>
        <strain evidence="7 8">3A-2</strain>
    </source>
</reference>
<protein>
    <submittedName>
        <fullName evidence="7">Kinase-like protein</fullName>
    </submittedName>
</protein>
<keyword evidence="8" id="KW-1185">Reference proteome</keyword>
<evidence type="ECO:0000259" key="6">
    <source>
        <dbReference type="PROSITE" id="PS50011"/>
    </source>
</evidence>
<dbReference type="GO" id="GO:0004674">
    <property type="term" value="F:protein serine/threonine kinase activity"/>
    <property type="evidence" value="ECO:0007669"/>
    <property type="project" value="TreeGrafter"/>
</dbReference>
<proteinExistence type="predicted"/>
<dbReference type="SMART" id="SM00220">
    <property type="entry name" value="S_TKc"/>
    <property type="match status" value="1"/>
</dbReference>
<dbReference type="InterPro" id="IPR000719">
    <property type="entry name" value="Prot_kinase_dom"/>
</dbReference>
<sequence>MSLDSEESDTDSLSSTSSASSFDEEAANRRIKPDWCAFRHIIESRGFRLDTFRDVKQYYQHYCESLGSLDPETAHELPGYARARRGLDDNDLCKDLGLPENLFRGTRCSDGMKVVIKAVHLQSHELEIVRYLSSPPLRNHPMNHCIPVLDLIQVPKDDIAFVVMEEWAPQHVAGVPCNLRIFLGSLRQCLEHTVFMHNLRLAHLDISTRNLLTDCEGHYAWIDFELSLRFDGSTARIRGRRGTELSPELERGESSDPFKVDVWALGIFMLRACQLSGFCVPEVFELVKPMLREDFEQRPTAQEVLAAFDNMVHTLDEHKLQMPSSHSR</sequence>
<evidence type="ECO:0000313" key="8">
    <source>
        <dbReference type="Proteomes" id="UP000250043"/>
    </source>
</evidence>
<dbReference type="PANTHER" id="PTHR43289:SF33">
    <property type="entry name" value="SERINE_THREONINE KINASE 31"/>
    <property type="match status" value="1"/>
</dbReference>
<dbReference type="GO" id="GO:0005524">
    <property type="term" value="F:ATP binding"/>
    <property type="evidence" value="ECO:0007669"/>
    <property type="project" value="UniProtKB-KW"/>
</dbReference>
<dbReference type="SUPFAM" id="SSF56112">
    <property type="entry name" value="Protein kinase-like (PK-like)"/>
    <property type="match status" value="1"/>
</dbReference>
<evidence type="ECO:0000256" key="5">
    <source>
        <dbReference type="SAM" id="MobiDB-lite"/>
    </source>
</evidence>
<dbReference type="Proteomes" id="UP000250043">
    <property type="component" value="Unassembled WGS sequence"/>
</dbReference>
<feature type="compositionally biased region" description="Acidic residues" evidence="5">
    <location>
        <begin position="1"/>
        <end position="10"/>
    </location>
</feature>
<organism evidence="7 8">
    <name type="scientific">Obba rivulosa</name>
    <dbReference type="NCBI Taxonomy" id="1052685"/>
    <lineage>
        <taxon>Eukaryota</taxon>
        <taxon>Fungi</taxon>
        <taxon>Dikarya</taxon>
        <taxon>Basidiomycota</taxon>
        <taxon>Agaricomycotina</taxon>
        <taxon>Agaricomycetes</taxon>
        <taxon>Polyporales</taxon>
        <taxon>Gelatoporiaceae</taxon>
        <taxon>Obba</taxon>
    </lineage>
</organism>
<dbReference type="PROSITE" id="PS50011">
    <property type="entry name" value="PROTEIN_KINASE_DOM"/>
    <property type="match status" value="1"/>
</dbReference>
<keyword evidence="1" id="KW-0808">Transferase</keyword>
<dbReference type="AlphaFoldDB" id="A0A8E2DSG7"/>
<evidence type="ECO:0000313" key="7">
    <source>
        <dbReference type="EMBL" id="OCH94980.1"/>
    </source>
</evidence>
<dbReference type="CDD" id="cd00180">
    <property type="entry name" value="PKc"/>
    <property type="match status" value="1"/>
</dbReference>
<dbReference type="OrthoDB" id="3173976at2759"/>
<dbReference type="InterPro" id="IPR011009">
    <property type="entry name" value="Kinase-like_dom_sf"/>
</dbReference>